<evidence type="ECO:0000256" key="4">
    <source>
        <dbReference type="ARBA" id="ARBA00022833"/>
    </source>
</evidence>
<dbReference type="Gene3D" id="3.30.160.60">
    <property type="entry name" value="Classic Zinc Finger"/>
    <property type="match status" value="2"/>
</dbReference>
<feature type="compositionally biased region" description="Basic residues" evidence="6">
    <location>
        <begin position="42"/>
        <end position="61"/>
    </location>
</feature>
<accession>A0A0A9WWE4</accession>
<protein>
    <submittedName>
        <fullName evidence="8">Zinc finger and BTB domain-containing protein 17</fullName>
    </submittedName>
</protein>
<organism evidence="8">
    <name type="scientific">Lygus hesperus</name>
    <name type="common">Western plant bug</name>
    <dbReference type="NCBI Taxonomy" id="30085"/>
    <lineage>
        <taxon>Eukaryota</taxon>
        <taxon>Metazoa</taxon>
        <taxon>Ecdysozoa</taxon>
        <taxon>Arthropoda</taxon>
        <taxon>Hexapoda</taxon>
        <taxon>Insecta</taxon>
        <taxon>Pterygota</taxon>
        <taxon>Neoptera</taxon>
        <taxon>Paraneoptera</taxon>
        <taxon>Hemiptera</taxon>
        <taxon>Heteroptera</taxon>
        <taxon>Panheteroptera</taxon>
        <taxon>Cimicomorpha</taxon>
        <taxon>Miridae</taxon>
        <taxon>Mirini</taxon>
        <taxon>Lygus</taxon>
    </lineage>
</organism>
<dbReference type="InterPro" id="IPR013087">
    <property type="entry name" value="Znf_C2H2_type"/>
</dbReference>
<dbReference type="PROSITE" id="PS50157">
    <property type="entry name" value="ZINC_FINGER_C2H2_2"/>
    <property type="match status" value="1"/>
</dbReference>
<keyword evidence="3 5" id="KW-0863">Zinc-finger</keyword>
<evidence type="ECO:0000256" key="6">
    <source>
        <dbReference type="SAM" id="MobiDB-lite"/>
    </source>
</evidence>
<keyword evidence="4" id="KW-0862">Zinc</keyword>
<dbReference type="EMBL" id="GBHO01032761">
    <property type="protein sequence ID" value="JAG10843.1"/>
    <property type="molecule type" value="Transcribed_RNA"/>
</dbReference>
<evidence type="ECO:0000256" key="2">
    <source>
        <dbReference type="ARBA" id="ARBA00022737"/>
    </source>
</evidence>
<gene>
    <name evidence="8" type="primary">ZBTB17_1</name>
    <name evidence="8" type="ORF">CM83_28828</name>
</gene>
<dbReference type="SMART" id="SM00355">
    <property type="entry name" value="ZnF_C2H2"/>
    <property type="match status" value="4"/>
</dbReference>
<evidence type="ECO:0000256" key="3">
    <source>
        <dbReference type="ARBA" id="ARBA00022771"/>
    </source>
</evidence>
<sequence length="370" mass="43131">EAINNQTITQDWFQSIVHLDHNPFEVTENAPAQDLSSINVPPKRRKRRNHRKRFFPKRRKTPRVQMADPLLDLLTPEITMVVAPDSSSEPYTEETMINMEKRQTNRRSRRVRNSAPTPASPRQPKTKKNKLKVIGAKFSSKPRINRKKRSISSVFDSKASVHQMPPLDDISLHNSHNDENVRQLEEDPTISPIVEETVSGSSFFTHPIIFKEGKTRKPISLKKTKIDKDRKSITLQSAKFQLQCSKCFFSTNKRKFLRRHVNKHLVLEPFVCPICYVVEDKPRHFANHIAENHSPKGYLECCLCHQKTANRFDLTKHLLTHRLGMYDCAKCTFSTNRMDTLRNHVKKHHGRGVYWITLMNLKPRDDWNSN</sequence>
<feature type="non-terminal residue" evidence="8">
    <location>
        <position position="1"/>
    </location>
</feature>
<dbReference type="GO" id="GO:0008270">
    <property type="term" value="F:zinc ion binding"/>
    <property type="evidence" value="ECO:0007669"/>
    <property type="project" value="UniProtKB-KW"/>
</dbReference>
<evidence type="ECO:0000256" key="1">
    <source>
        <dbReference type="ARBA" id="ARBA00022723"/>
    </source>
</evidence>
<dbReference type="PANTHER" id="PTHR24379">
    <property type="entry name" value="KRAB AND ZINC FINGER DOMAIN-CONTAINING"/>
    <property type="match status" value="1"/>
</dbReference>
<evidence type="ECO:0000313" key="8">
    <source>
        <dbReference type="EMBL" id="JAG10843.1"/>
    </source>
</evidence>
<proteinExistence type="predicted"/>
<dbReference type="PANTHER" id="PTHR24379:SF121">
    <property type="entry name" value="C2H2-TYPE DOMAIN-CONTAINING PROTEIN"/>
    <property type="match status" value="1"/>
</dbReference>
<reference evidence="8" key="2">
    <citation type="submission" date="2014-07" db="EMBL/GenBank/DDBJ databases">
        <authorList>
            <person name="Hull J."/>
        </authorList>
    </citation>
    <scope>NUCLEOTIDE SEQUENCE</scope>
</reference>
<reference evidence="8" key="1">
    <citation type="journal article" date="2014" name="PLoS ONE">
        <title>Transcriptome-Based Identification of ABC Transporters in the Western Tarnished Plant Bug Lygus hesperus.</title>
        <authorList>
            <person name="Hull J.J."/>
            <person name="Chaney K."/>
            <person name="Geib S.M."/>
            <person name="Fabrick J.A."/>
            <person name="Brent C.S."/>
            <person name="Walsh D."/>
            <person name="Lavine L.C."/>
        </authorList>
    </citation>
    <scope>NUCLEOTIDE SEQUENCE</scope>
</reference>
<dbReference type="AlphaFoldDB" id="A0A0A9WWE4"/>
<keyword evidence="2" id="KW-0677">Repeat</keyword>
<feature type="region of interest" description="Disordered" evidence="6">
    <location>
        <begin position="85"/>
        <end position="129"/>
    </location>
</feature>
<feature type="region of interest" description="Disordered" evidence="6">
    <location>
        <begin position="28"/>
        <end position="61"/>
    </location>
</feature>
<name>A0A0A9WWE4_LYGHE</name>
<evidence type="ECO:0000259" key="7">
    <source>
        <dbReference type="PROSITE" id="PS50157"/>
    </source>
</evidence>
<feature type="domain" description="C2H2-type" evidence="7">
    <location>
        <begin position="326"/>
        <end position="353"/>
    </location>
</feature>
<keyword evidence="1" id="KW-0479">Metal-binding</keyword>
<evidence type="ECO:0000256" key="5">
    <source>
        <dbReference type="PROSITE-ProRule" id="PRU00042"/>
    </source>
</evidence>